<organism evidence="3 4">
    <name type="scientific">Hyphomicrobium sulfonivorans</name>
    <dbReference type="NCBI Taxonomy" id="121290"/>
    <lineage>
        <taxon>Bacteria</taxon>
        <taxon>Pseudomonadati</taxon>
        <taxon>Pseudomonadota</taxon>
        <taxon>Alphaproteobacteria</taxon>
        <taxon>Hyphomicrobiales</taxon>
        <taxon>Hyphomicrobiaceae</taxon>
        <taxon>Hyphomicrobium</taxon>
    </lineage>
</organism>
<feature type="compositionally biased region" description="Basic and acidic residues" evidence="1">
    <location>
        <begin position="89"/>
        <end position="98"/>
    </location>
</feature>
<keyword evidence="2" id="KW-0812">Transmembrane</keyword>
<feature type="region of interest" description="Disordered" evidence="1">
    <location>
        <begin position="66"/>
        <end position="132"/>
    </location>
</feature>
<evidence type="ECO:0000313" key="4">
    <source>
        <dbReference type="Proteomes" id="UP000059074"/>
    </source>
</evidence>
<keyword evidence="4" id="KW-1185">Reference proteome</keyword>
<feature type="transmembrane region" description="Helical" evidence="2">
    <location>
        <begin position="163"/>
        <end position="188"/>
    </location>
</feature>
<dbReference type="EMBL" id="LMTR01000043">
    <property type="protein sequence ID" value="KWT69836.1"/>
    <property type="molecule type" value="Genomic_DNA"/>
</dbReference>
<proteinExistence type="predicted"/>
<dbReference type="Proteomes" id="UP000059074">
    <property type="component" value="Unassembled WGS sequence"/>
</dbReference>
<protein>
    <submittedName>
        <fullName evidence="3">Uncharacterized protein</fullName>
    </submittedName>
</protein>
<dbReference type="OrthoDB" id="9873328at2"/>
<feature type="transmembrane region" description="Helical" evidence="2">
    <location>
        <begin position="200"/>
        <end position="222"/>
    </location>
</feature>
<dbReference type="PATRIC" id="fig|121290.4.peg.2217"/>
<evidence type="ECO:0000256" key="1">
    <source>
        <dbReference type="SAM" id="MobiDB-lite"/>
    </source>
</evidence>
<keyword evidence="2" id="KW-1133">Transmembrane helix</keyword>
<accession>A0A109BJ92</accession>
<dbReference type="RefSeq" id="WP_068460861.1">
    <property type="nucleotide sequence ID" value="NZ_LMTR01000043.1"/>
</dbReference>
<keyword evidence="2" id="KW-0472">Membrane</keyword>
<feature type="compositionally biased region" description="Polar residues" evidence="1">
    <location>
        <begin position="115"/>
        <end position="126"/>
    </location>
</feature>
<reference evidence="3 4" key="1">
    <citation type="submission" date="2015-10" db="EMBL/GenBank/DDBJ databases">
        <title>Transcriptomic analysis of a linuron degrading triple-species bacterial consortium.</title>
        <authorList>
            <person name="Albers P."/>
        </authorList>
    </citation>
    <scope>NUCLEOTIDE SEQUENCE [LARGE SCALE GENOMIC DNA]</scope>
    <source>
        <strain evidence="3 4">WDL6</strain>
    </source>
</reference>
<name>A0A109BJ92_HYPSL</name>
<comment type="caution">
    <text evidence="3">The sequence shown here is derived from an EMBL/GenBank/DDBJ whole genome shotgun (WGS) entry which is preliminary data.</text>
</comment>
<sequence>MAQTQVQFTSVQVLQAAKRAEAEGKMDYALQFYRHLVEQHGNTPEAQEAREGLFRIAEWRWGEARVTHGRDGGGESASAQSGDAAPASEHGHNQRSERVQTPPAPPPVRQHGHNNRANPANDTSADFRSEASAATLPQIVSRRRNEAEGEVDYFEERFRLARIVAHTLSAVGWMMIAAGVVGFVGGVADLVAELAMPALLGLPIGVLVGVPTAVFGLCFVVAGQIAVAIFDSTNAALETAAMERAPKGY</sequence>
<evidence type="ECO:0000256" key="2">
    <source>
        <dbReference type="SAM" id="Phobius"/>
    </source>
</evidence>
<evidence type="ECO:0000313" key="3">
    <source>
        <dbReference type="EMBL" id="KWT69836.1"/>
    </source>
</evidence>
<gene>
    <name evidence="3" type="ORF">APY04_1336</name>
</gene>
<dbReference type="AlphaFoldDB" id="A0A109BJ92"/>